<keyword evidence="1" id="KW-0732">Signal</keyword>
<evidence type="ECO:0000256" key="1">
    <source>
        <dbReference type="SAM" id="SignalP"/>
    </source>
</evidence>
<comment type="caution">
    <text evidence="2">The sequence shown here is derived from an EMBL/GenBank/DDBJ whole genome shotgun (WGS) entry which is preliminary data.</text>
</comment>
<protein>
    <recommendedName>
        <fullName evidence="4">Secreted protein</fullName>
    </recommendedName>
</protein>
<dbReference type="EMBL" id="JAHYIQ010000001">
    <property type="protein sequence ID" value="KAK1135851.1"/>
    <property type="molecule type" value="Genomic_DNA"/>
</dbReference>
<keyword evidence="3" id="KW-1185">Reference proteome</keyword>
<proteinExistence type="predicted"/>
<feature type="chain" id="PRO_5041307638" description="Secreted protein" evidence="1">
    <location>
        <begin position="27"/>
        <end position="76"/>
    </location>
</feature>
<gene>
    <name evidence="2" type="ORF">K0M31_000423</name>
</gene>
<reference evidence="2" key="1">
    <citation type="submission" date="2021-10" db="EMBL/GenBank/DDBJ databases">
        <title>Melipona bicolor Genome sequencing and assembly.</title>
        <authorList>
            <person name="Araujo N.S."/>
            <person name="Arias M.C."/>
        </authorList>
    </citation>
    <scope>NUCLEOTIDE SEQUENCE</scope>
    <source>
        <strain evidence="2">USP_2M_L1-L4_2017</strain>
        <tissue evidence="2">Whole body</tissue>
    </source>
</reference>
<accession>A0AA40GDH0</accession>
<feature type="signal peptide" evidence="1">
    <location>
        <begin position="1"/>
        <end position="26"/>
    </location>
</feature>
<dbReference type="AlphaFoldDB" id="A0AA40GDH0"/>
<evidence type="ECO:0000313" key="2">
    <source>
        <dbReference type="EMBL" id="KAK1135851.1"/>
    </source>
</evidence>
<evidence type="ECO:0008006" key="4">
    <source>
        <dbReference type="Google" id="ProtNLM"/>
    </source>
</evidence>
<evidence type="ECO:0000313" key="3">
    <source>
        <dbReference type="Proteomes" id="UP001177670"/>
    </source>
</evidence>
<dbReference type="Proteomes" id="UP001177670">
    <property type="component" value="Unassembled WGS sequence"/>
</dbReference>
<organism evidence="2 3">
    <name type="scientific">Melipona bicolor</name>
    <dbReference type="NCBI Taxonomy" id="60889"/>
    <lineage>
        <taxon>Eukaryota</taxon>
        <taxon>Metazoa</taxon>
        <taxon>Ecdysozoa</taxon>
        <taxon>Arthropoda</taxon>
        <taxon>Hexapoda</taxon>
        <taxon>Insecta</taxon>
        <taxon>Pterygota</taxon>
        <taxon>Neoptera</taxon>
        <taxon>Endopterygota</taxon>
        <taxon>Hymenoptera</taxon>
        <taxon>Apocrita</taxon>
        <taxon>Aculeata</taxon>
        <taxon>Apoidea</taxon>
        <taxon>Anthophila</taxon>
        <taxon>Apidae</taxon>
        <taxon>Melipona</taxon>
    </lineage>
</organism>
<name>A0AA40GDH0_9HYME</name>
<sequence>MTHTRANTKATLARFVLVVVVRQTAGKLLASVVAVNDICSWTGLELLRAFPLTTIYGGKGLTTANGQVSATRMTTK</sequence>